<feature type="transmembrane region" description="Helical" evidence="9">
    <location>
        <begin position="298"/>
        <end position="323"/>
    </location>
</feature>
<evidence type="ECO:0000256" key="2">
    <source>
        <dbReference type="ARBA" id="ARBA00010992"/>
    </source>
</evidence>
<evidence type="ECO:0000313" key="12">
    <source>
        <dbReference type="Proteomes" id="UP000308549"/>
    </source>
</evidence>
<dbReference type="OrthoDB" id="8120565at2759"/>
<feature type="transmembrane region" description="Helical" evidence="9">
    <location>
        <begin position="335"/>
        <end position="356"/>
    </location>
</feature>
<dbReference type="PROSITE" id="PS00217">
    <property type="entry name" value="SUGAR_TRANSPORT_2"/>
    <property type="match status" value="1"/>
</dbReference>
<dbReference type="InterPro" id="IPR036259">
    <property type="entry name" value="MFS_trans_sf"/>
</dbReference>
<keyword evidence="5 9" id="KW-1133">Transmembrane helix</keyword>
<evidence type="ECO:0000256" key="1">
    <source>
        <dbReference type="ARBA" id="ARBA00004141"/>
    </source>
</evidence>
<accession>A0A4U0TKV0</accession>
<evidence type="ECO:0000256" key="9">
    <source>
        <dbReference type="SAM" id="Phobius"/>
    </source>
</evidence>
<dbReference type="PROSITE" id="PS50850">
    <property type="entry name" value="MFS"/>
    <property type="match status" value="1"/>
</dbReference>
<evidence type="ECO:0000256" key="8">
    <source>
        <dbReference type="SAM" id="MobiDB-lite"/>
    </source>
</evidence>
<evidence type="ECO:0000256" key="7">
    <source>
        <dbReference type="RuleBase" id="RU003346"/>
    </source>
</evidence>
<sequence>MAPSGDGLGLSAKRARYAGPAGIKGILHNGKTSAIATFAALGGFVYGYNQGMFGQILTMNAFTSRLEPYYSGSTGVEQGLLTAVLELGAWLGTLINGYLADAVGVIVQACTVNKDYVIAGRFVTGIGVGAFSMLVPLYNAELAPPEVRGALVALQQLAITFGIMVSYWIGYGTNFIGGTGEDQSDAAWLIPICIQLLPSTVLAAGMLLFMPQSPRHLMNRGREQECLDTLARLRSTTTEDIKVRIEFLEIKALREFERLRSAERYPQYQDGSLKSGFMIGVNDYLSLITNASMRKRTIVAVLTMVFQQWNGVNAILYYAPFIFDGFGLGGNTTSLLATGVVGIVMFLATIPAVLFVDRFGRKTILIVGGIGMAISHFIVAGIIGAYSDDWPSHRAAGWVAVVFVWLYAIHFGYSWGPVAWVIISEVFPLGMRAKGVSIGGSSNWLNNFAVAMSTSPFISQTQFGAFIFFGAVTTVGVIWVYFMVPETKGRTLEEMDELFGEVGFAQADRARKERIEREIGLTGLLEGDDAGACVSGKAMSEDKHGSQSDSDGNAEFVEGKKG</sequence>
<evidence type="ECO:0000259" key="10">
    <source>
        <dbReference type="PROSITE" id="PS50850"/>
    </source>
</evidence>
<feature type="region of interest" description="Disordered" evidence="8">
    <location>
        <begin position="535"/>
        <end position="562"/>
    </location>
</feature>
<dbReference type="InterPro" id="IPR005828">
    <property type="entry name" value="MFS_sugar_transport-like"/>
</dbReference>
<keyword evidence="3 7" id="KW-0813">Transport</keyword>
<dbReference type="EMBL" id="NAJL01000075">
    <property type="protein sequence ID" value="TKA22427.1"/>
    <property type="molecule type" value="Genomic_DNA"/>
</dbReference>
<feature type="transmembrane region" description="Helical" evidence="9">
    <location>
        <begin position="435"/>
        <end position="457"/>
    </location>
</feature>
<evidence type="ECO:0000313" key="11">
    <source>
        <dbReference type="EMBL" id="TKA22427.1"/>
    </source>
</evidence>
<feature type="transmembrane region" description="Helical" evidence="9">
    <location>
        <begin position="116"/>
        <end position="138"/>
    </location>
</feature>
<evidence type="ECO:0000256" key="4">
    <source>
        <dbReference type="ARBA" id="ARBA00022692"/>
    </source>
</evidence>
<reference evidence="11 12" key="1">
    <citation type="submission" date="2017-03" db="EMBL/GenBank/DDBJ databases">
        <title>Genomes of endolithic fungi from Antarctica.</title>
        <authorList>
            <person name="Coleine C."/>
            <person name="Masonjones S."/>
            <person name="Stajich J.E."/>
        </authorList>
    </citation>
    <scope>NUCLEOTIDE SEQUENCE [LARGE SCALE GENOMIC DNA]</scope>
    <source>
        <strain evidence="11 12">CCFEE 6315</strain>
    </source>
</reference>
<organism evidence="11 12">
    <name type="scientific">Salinomyces thailandicus</name>
    <dbReference type="NCBI Taxonomy" id="706561"/>
    <lineage>
        <taxon>Eukaryota</taxon>
        <taxon>Fungi</taxon>
        <taxon>Dikarya</taxon>
        <taxon>Ascomycota</taxon>
        <taxon>Pezizomycotina</taxon>
        <taxon>Dothideomycetes</taxon>
        <taxon>Dothideomycetidae</taxon>
        <taxon>Mycosphaerellales</taxon>
        <taxon>Teratosphaeriaceae</taxon>
        <taxon>Salinomyces</taxon>
    </lineage>
</organism>
<dbReference type="Gene3D" id="1.20.1250.20">
    <property type="entry name" value="MFS general substrate transporter like domains"/>
    <property type="match status" value="1"/>
</dbReference>
<keyword evidence="12" id="KW-1185">Reference proteome</keyword>
<dbReference type="GO" id="GO:0016020">
    <property type="term" value="C:membrane"/>
    <property type="evidence" value="ECO:0007669"/>
    <property type="project" value="UniProtKB-SubCell"/>
</dbReference>
<dbReference type="FunFam" id="1.20.1250.20:FF:000026">
    <property type="entry name" value="MFS quinate transporter QutD"/>
    <property type="match status" value="1"/>
</dbReference>
<dbReference type="Proteomes" id="UP000308549">
    <property type="component" value="Unassembled WGS sequence"/>
</dbReference>
<dbReference type="AlphaFoldDB" id="A0A4U0TKV0"/>
<feature type="transmembrane region" description="Helical" evidence="9">
    <location>
        <begin position="398"/>
        <end position="423"/>
    </location>
</feature>
<feature type="transmembrane region" description="Helical" evidence="9">
    <location>
        <begin position="363"/>
        <end position="386"/>
    </location>
</feature>
<feature type="transmembrane region" description="Helical" evidence="9">
    <location>
        <begin position="463"/>
        <end position="484"/>
    </location>
</feature>
<feature type="domain" description="Major facilitator superfamily (MFS) profile" evidence="10">
    <location>
        <begin position="1"/>
        <end position="488"/>
    </location>
</feature>
<dbReference type="InterPro" id="IPR020846">
    <property type="entry name" value="MFS_dom"/>
</dbReference>
<dbReference type="PRINTS" id="PR00171">
    <property type="entry name" value="SUGRTRNSPORT"/>
</dbReference>
<dbReference type="GO" id="GO:0005351">
    <property type="term" value="F:carbohydrate:proton symporter activity"/>
    <property type="evidence" value="ECO:0007669"/>
    <property type="project" value="TreeGrafter"/>
</dbReference>
<dbReference type="Pfam" id="PF00083">
    <property type="entry name" value="Sugar_tr"/>
    <property type="match status" value="1"/>
</dbReference>
<gene>
    <name evidence="11" type="ORF">B0A50_07933</name>
</gene>
<keyword evidence="6 9" id="KW-0472">Membrane</keyword>
<keyword evidence="4 9" id="KW-0812">Transmembrane</keyword>
<evidence type="ECO:0000256" key="6">
    <source>
        <dbReference type="ARBA" id="ARBA00023136"/>
    </source>
</evidence>
<dbReference type="NCBIfam" id="TIGR00879">
    <property type="entry name" value="SP"/>
    <property type="match status" value="1"/>
</dbReference>
<dbReference type="PROSITE" id="PS00216">
    <property type="entry name" value="SUGAR_TRANSPORT_1"/>
    <property type="match status" value="1"/>
</dbReference>
<comment type="caution">
    <text evidence="11">The sequence shown here is derived from an EMBL/GenBank/DDBJ whole genome shotgun (WGS) entry which is preliminary data.</text>
</comment>
<dbReference type="PANTHER" id="PTHR48022">
    <property type="entry name" value="PLASTIDIC GLUCOSE TRANSPORTER 4"/>
    <property type="match status" value="1"/>
</dbReference>
<feature type="transmembrane region" description="Helical" evidence="9">
    <location>
        <begin position="189"/>
        <end position="210"/>
    </location>
</feature>
<dbReference type="SUPFAM" id="SSF103473">
    <property type="entry name" value="MFS general substrate transporter"/>
    <property type="match status" value="1"/>
</dbReference>
<dbReference type="PANTHER" id="PTHR48022:SF2">
    <property type="entry name" value="PLASTIDIC GLUCOSE TRANSPORTER 4"/>
    <property type="match status" value="1"/>
</dbReference>
<comment type="similarity">
    <text evidence="2 7">Belongs to the major facilitator superfamily. Sugar transporter (TC 2.A.1.1) family.</text>
</comment>
<evidence type="ECO:0000256" key="5">
    <source>
        <dbReference type="ARBA" id="ARBA00022989"/>
    </source>
</evidence>
<dbReference type="InterPro" id="IPR005829">
    <property type="entry name" value="Sugar_transporter_CS"/>
</dbReference>
<protein>
    <recommendedName>
        <fullName evidence="10">Major facilitator superfamily (MFS) profile domain-containing protein</fullName>
    </recommendedName>
</protein>
<dbReference type="InterPro" id="IPR003663">
    <property type="entry name" value="Sugar/inositol_transpt"/>
</dbReference>
<feature type="transmembrane region" description="Helical" evidence="9">
    <location>
        <begin position="150"/>
        <end position="169"/>
    </location>
</feature>
<dbReference type="InterPro" id="IPR050360">
    <property type="entry name" value="MFS_Sugar_Transporters"/>
</dbReference>
<proteinExistence type="inferred from homology"/>
<comment type="subcellular location">
    <subcellularLocation>
        <location evidence="1">Membrane</location>
        <topology evidence="1">Multi-pass membrane protein</topology>
    </subcellularLocation>
</comment>
<name>A0A4U0TKV0_9PEZI</name>
<evidence type="ECO:0000256" key="3">
    <source>
        <dbReference type="ARBA" id="ARBA00022448"/>
    </source>
</evidence>